<dbReference type="HOGENOM" id="CLU_1042061_0_0_1"/>
<gene>
    <name evidence="1" type="ORF">SPAPADRAFT_51848</name>
</gene>
<dbReference type="eggNOG" id="ENOG502RMB5">
    <property type="taxonomic scope" value="Eukaryota"/>
</dbReference>
<dbReference type="InParanoid" id="G3AS34"/>
<dbReference type="Proteomes" id="UP000000709">
    <property type="component" value="Unassembled WGS sequence"/>
</dbReference>
<keyword evidence="2" id="KW-1185">Reference proteome</keyword>
<proteinExistence type="predicted"/>
<evidence type="ECO:0000313" key="2">
    <source>
        <dbReference type="Proteomes" id="UP000000709"/>
    </source>
</evidence>
<sequence>MSKKQQLVDLVVSNTAVSREPPVDEIYFNKLQKDIQRVNQFITQADVAINHLQQHEESASIEQKIIAMYDSYERIPYVPDKNDTIGTAATSSILSELIDRNTRELKESAVETEPIELLISEYKQILDFLAKDKQDKQETINRLNSKIEDFQFTPSIKHLLIQAGNLHRDLQRSLKRVITRYLAMSDTGIIDKSQLNQQLKQTTKLINQLLSGDWVDVPEYSHIKFFIDTLVKNDMLLLKYSDSAMVKLRGFDIE</sequence>
<evidence type="ECO:0000313" key="1">
    <source>
        <dbReference type="EMBL" id="EGW31883.1"/>
    </source>
</evidence>
<protein>
    <submittedName>
        <fullName evidence="1">Uncharacterized protein</fullName>
    </submittedName>
</protein>
<dbReference type="RefSeq" id="XP_007376661.1">
    <property type="nucleotide sequence ID" value="XM_007376599.1"/>
</dbReference>
<name>G3AS34_SPAPN</name>
<dbReference type="AlphaFoldDB" id="G3AS34"/>
<accession>G3AS34</accession>
<reference evidence="1 2" key="1">
    <citation type="journal article" date="2011" name="Proc. Natl. Acad. Sci. U.S.A.">
        <title>Comparative genomics of xylose-fermenting fungi for enhanced biofuel production.</title>
        <authorList>
            <person name="Wohlbach D.J."/>
            <person name="Kuo A."/>
            <person name="Sato T.K."/>
            <person name="Potts K.M."/>
            <person name="Salamov A.A."/>
            <person name="LaButti K.M."/>
            <person name="Sun H."/>
            <person name="Clum A."/>
            <person name="Pangilinan J.L."/>
            <person name="Lindquist E.A."/>
            <person name="Lucas S."/>
            <person name="Lapidus A."/>
            <person name="Jin M."/>
            <person name="Gunawan C."/>
            <person name="Balan V."/>
            <person name="Dale B.E."/>
            <person name="Jeffries T.W."/>
            <person name="Zinkel R."/>
            <person name="Barry K.W."/>
            <person name="Grigoriev I.V."/>
            <person name="Gasch A.P."/>
        </authorList>
    </citation>
    <scope>NUCLEOTIDE SEQUENCE [LARGE SCALE GENOMIC DNA]</scope>
    <source>
        <strain evidence="2">NRRL Y-27907 / 11-Y1</strain>
    </source>
</reference>
<dbReference type="KEGG" id="spaa:SPAPADRAFT_51848"/>
<dbReference type="OrthoDB" id="4084018at2759"/>
<dbReference type="OMA" id="DWENASM"/>
<organism evidence="2">
    <name type="scientific">Spathaspora passalidarum (strain NRRL Y-27907 / 11-Y1)</name>
    <dbReference type="NCBI Taxonomy" id="619300"/>
    <lineage>
        <taxon>Eukaryota</taxon>
        <taxon>Fungi</taxon>
        <taxon>Dikarya</taxon>
        <taxon>Ascomycota</taxon>
        <taxon>Saccharomycotina</taxon>
        <taxon>Pichiomycetes</taxon>
        <taxon>Debaryomycetaceae</taxon>
        <taxon>Spathaspora</taxon>
    </lineage>
</organism>
<dbReference type="GeneID" id="18871601"/>
<dbReference type="EMBL" id="GL996503">
    <property type="protein sequence ID" value="EGW31883.1"/>
    <property type="molecule type" value="Genomic_DNA"/>
</dbReference>